<sequence>MVSIGTGSKSSVYFTTAKGSRSSITLEAMEKKNCTEDTARSASEGIWRKTQQNCMMRRCTYITNPSPLKQLGNKLKNVTPWASRDKNTNRNSCGDYPTCVPCHDTRSCQLPACSKPLINVRCERGEWLDDLRRLGIINFVGDILTLLTFISIGLAIAEYFLCPPLNSSASSDKSYFFCTSCSDAPAAPPQRPPPPPEEEPPPPPPPPPEEEPPPPEEEPPPPEEEPPPPPPEEEEENEPLIEEEEPPPEEDEPPLEDEEEEEPPPVYDDRGTHTQHVDHTGIEPTTFHDIN</sequence>
<keyword evidence="2" id="KW-0472">Membrane</keyword>
<organism evidence="3 4">
    <name type="scientific">Elysia crispata</name>
    <name type="common">lettuce slug</name>
    <dbReference type="NCBI Taxonomy" id="231223"/>
    <lineage>
        <taxon>Eukaryota</taxon>
        <taxon>Metazoa</taxon>
        <taxon>Spiralia</taxon>
        <taxon>Lophotrochozoa</taxon>
        <taxon>Mollusca</taxon>
        <taxon>Gastropoda</taxon>
        <taxon>Heterobranchia</taxon>
        <taxon>Euthyneura</taxon>
        <taxon>Panpulmonata</taxon>
        <taxon>Sacoglossa</taxon>
        <taxon>Placobranchoidea</taxon>
        <taxon>Plakobranchidae</taxon>
        <taxon>Elysia</taxon>
    </lineage>
</organism>
<protein>
    <submittedName>
        <fullName evidence="3">Uncharacterized protein</fullName>
    </submittedName>
</protein>
<gene>
    <name evidence="3" type="ORF">RRG08_041961</name>
</gene>
<evidence type="ECO:0000256" key="1">
    <source>
        <dbReference type="SAM" id="MobiDB-lite"/>
    </source>
</evidence>
<dbReference type="Proteomes" id="UP001283361">
    <property type="component" value="Unassembled WGS sequence"/>
</dbReference>
<feature type="compositionally biased region" description="Basic and acidic residues" evidence="1">
    <location>
        <begin position="267"/>
        <end position="281"/>
    </location>
</feature>
<dbReference type="AlphaFoldDB" id="A0AAE0XWZ3"/>
<keyword evidence="2" id="KW-1133">Transmembrane helix</keyword>
<feature type="transmembrane region" description="Helical" evidence="2">
    <location>
        <begin position="139"/>
        <end position="161"/>
    </location>
</feature>
<keyword evidence="4" id="KW-1185">Reference proteome</keyword>
<accession>A0AAE0XWZ3</accession>
<evidence type="ECO:0000313" key="4">
    <source>
        <dbReference type="Proteomes" id="UP001283361"/>
    </source>
</evidence>
<proteinExistence type="predicted"/>
<keyword evidence="2" id="KW-0812">Transmembrane</keyword>
<evidence type="ECO:0000256" key="2">
    <source>
        <dbReference type="SAM" id="Phobius"/>
    </source>
</evidence>
<feature type="compositionally biased region" description="Pro residues" evidence="1">
    <location>
        <begin position="186"/>
        <end position="207"/>
    </location>
</feature>
<name>A0AAE0XWZ3_9GAST</name>
<feature type="compositionally biased region" description="Acidic residues" evidence="1">
    <location>
        <begin position="208"/>
        <end position="263"/>
    </location>
</feature>
<dbReference type="EMBL" id="JAWDGP010007375">
    <property type="protein sequence ID" value="KAK3722358.1"/>
    <property type="molecule type" value="Genomic_DNA"/>
</dbReference>
<reference evidence="3" key="1">
    <citation type="journal article" date="2023" name="G3 (Bethesda)">
        <title>A reference genome for the long-term kleptoplast-retaining sea slug Elysia crispata morphotype clarki.</title>
        <authorList>
            <person name="Eastman K.E."/>
            <person name="Pendleton A.L."/>
            <person name="Shaikh M.A."/>
            <person name="Suttiyut T."/>
            <person name="Ogas R."/>
            <person name="Tomko P."/>
            <person name="Gavelis G."/>
            <person name="Widhalm J.R."/>
            <person name="Wisecaver J.H."/>
        </authorList>
    </citation>
    <scope>NUCLEOTIDE SEQUENCE</scope>
    <source>
        <strain evidence="3">ECLA1</strain>
    </source>
</reference>
<evidence type="ECO:0000313" key="3">
    <source>
        <dbReference type="EMBL" id="KAK3722358.1"/>
    </source>
</evidence>
<feature type="region of interest" description="Disordered" evidence="1">
    <location>
        <begin position="183"/>
        <end position="291"/>
    </location>
</feature>
<comment type="caution">
    <text evidence="3">The sequence shown here is derived from an EMBL/GenBank/DDBJ whole genome shotgun (WGS) entry which is preliminary data.</text>
</comment>